<gene>
    <name evidence="1" type="ORF">MRB53_030319</name>
</gene>
<dbReference type="EMBL" id="CM056818">
    <property type="protein sequence ID" value="KAJ8621790.1"/>
    <property type="molecule type" value="Genomic_DNA"/>
</dbReference>
<accession>A0ACC2KLB2</accession>
<reference evidence="1 2" key="1">
    <citation type="journal article" date="2022" name="Hortic Res">
        <title>A haplotype resolved chromosomal level avocado genome allows analysis of novel avocado genes.</title>
        <authorList>
            <person name="Nath O."/>
            <person name="Fletcher S.J."/>
            <person name="Hayward A."/>
            <person name="Shaw L.M."/>
            <person name="Masouleh A.K."/>
            <person name="Furtado A."/>
            <person name="Henry R.J."/>
            <person name="Mitter N."/>
        </authorList>
    </citation>
    <scope>NUCLEOTIDE SEQUENCE [LARGE SCALE GENOMIC DNA]</scope>
    <source>
        <strain evidence="2">cv. Hass</strain>
    </source>
</reference>
<organism evidence="1 2">
    <name type="scientific">Persea americana</name>
    <name type="common">Avocado</name>
    <dbReference type="NCBI Taxonomy" id="3435"/>
    <lineage>
        <taxon>Eukaryota</taxon>
        <taxon>Viridiplantae</taxon>
        <taxon>Streptophyta</taxon>
        <taxon>Embryophyta</taxon>
        <taxon>Tracheophyta</taxon>
        <taxon>Spermatophyta</taxon>
        <taxon>Magnoliopsida</taxon>
        <taxon>Magnoliidae</taxon>
        <taxon>Laurales</taxon>
        <taxon>Lauraceae</taxon>
        <taxon>Persea</taxon>
    </lineage>
</organism>
<keyword evidence="2" id="KW-1185">Reference proteome</keyword>
<sequence length="659" mass="73254">MDRSFRAKAKIPSLGGFESPRKREMRMEMGMGRFWSEEDKAMAVAVMGSDAFNYLRTSHSSAESLFAAAGGADDGKLQNKLSEIVEGSNSLNLGWNYAIFWQVSQTKYGELVLGWGDGYCREPEEGEESETRVSSFGAEDCTQQKMRKGVLQKLHTFFGGSEEESYAFGLDRVSGTEMFYLASMYFSFPQGVGAPGKSFRSGEPVWLSGMLISPSDFCIRSFLARLAGIQTAVLVPTETGVVELGSVRPIPKNVRVLQMIKSMFSSSAFPLVEVNGMVPMSVVSENKEGHVPTSSFGFSGEHKEELPKIFGHNLSTGVSQIGEKLVVPKVEEKPWDVHSNGSRMPSMHTSKGFQGLNWNPARCVKPRVEVNNPQSLLNPAQKFNNNVMMVSKGIDSAHQAYLPSNGFKEDTWCNQFQPQQQQQRQIDFTRTPRGSTITHLNTVESEHSDVEASCKEDQSGQADEHKPRKRGRKPANGREEPLNHVEAERQRREKLNQRFYALRAVVPNISKMDKASLLGDAIAYITELQKKLKEMESERDTFGTASRDASSEATSVENQKRSQSPGIDIQAVHDEVIVRVTSPLDTHPVSKIIRTFKEAHVDVIDSKIAAANDTVFHTFVLKSQGPEELNKEKLIAASIHIKLAAEEQSSKLLQLLLFM</sequence>
<name>A0ACC2KLB2_PERAE</name>
<protein>
    <submittedName>
        <fullName evidence="1">Uncharacterized protein</fullName>
    </submittedName>
</protein>
<proteinExistence type="predicted"/>
<dbReference type="Proteomes" id="UP001234297">
    <property type="component" value="Chromosome 10"/>
</dbReference>
<comment type="caution">
    <text evidence="1">The sequence shown here is derived from an EMBL/GenBank/DDBJ whole genome shotgun (WGS) entry which is preliminary data.</text>
</comment>
<evidence type="ECO:0000313" key="2">
    <source>
        <dbReference type="Proteomes" id="UP001234297"/>
    </source>
</evidence>
<evidence type="ECO:0000313" key="1">
    <source>
        <dbReference type="EMBL" id="KAJ8621790.1"/>
    </source>
</evidence>